<evidence type="ECO:0000259" key="1">
    <source>
        <dbReference type="PROSITE" id="PS51186"/>
    </source>
</evidence>
<dbReference type="PROSITE" id="PS51186">
    <property type="entry name" value="GNAT"/>
    <property type="match status" value="1"/>
</dbReference>
<sequence>MSILDPVVMTHPLVTLEPLGHEHAPSLADAAAEGDLWRRAWYTSVPEPGAVGEEIDRRLALHREGSMVPWAIVVGGRAVGMTTYMHIEAETPRLEIGSTWMAVSAQGSGVNPAIKLMMLERAFDELGCVAVELRTHWHNRQSRDAIERLGAKLDGVLRSHQVYKGTLRDTVVYSIVASEWPAVRRGLEARLDAR</sequence>
<comment type="caution">
    <text evidence="2">The sequence shown here is derived from an EMBL/GenBank/DDBJ whole genome shotgun (WGS) entry which is preliminary data.</text>
</comment>
<protein>
    <recommendedName>
        <fullName evidence="1">N-acetyltransferase domain-containing protein</fullName>
    </recommendedName>
</protein>
<dbReference type="InterPro" id="IPR000182">
    <property type="entry name" value="GNAT_dom"/>
</dbReference>
<dbReference type="InterPro" id="IPR016181">
    <property type="entry name" value="Acyl_CoA_acyltransferase"/>
</dbReference>
<dbReference type="EMBL" id="ASHR01000021">
    <property type="protein sequence ID" value="ERG64492.1"/>
    <property type="molecule type" value="Genomic_DNA"/>
</dbReference>
<dbReference type="SUPFAM" id="SSF55729">
    <property type="entry name" value="Acyl-CoA N-acyltransferases (Nat)"/>
    <property type="match status" value="1"/>
</dbReference>
<evidence type="ECO:0000313" key="3">
    <source>
        <dbReference type="Proteomes" id="UP000016462"/>
    </source>
</evidence>
<dbReference type="Proteomes" id="UP000016462">
    <property type="component" value="Unassembled WGS sequence"/>
</dbReference>
<dbReference type="PANTHER" id="PTHR43610">
    <property type="entry name" value="BLL6696 PROTEIN"/>
    <property type="match status" value="1"/>
</dbReference>
<name>U1LR09_9MICO</name>
<organism evidence="2 3">
    <name type="scientific">Agrococcus pavilionensis RW1</name>
    <dbReference type="NCBI Taxonomy" id="1330458"/>
    <lineage>
        <taxon>Bacteria</taxon>
        <taxon>Bacillati</taxon>
        <taxon>Actinomycetota</taxon>
        <taxon>Actinomycetes</taxon>
        <taxon>Micrococcales</taxon>
        <taxon>Microbacteriaceae</taxon>
        <taxon>Agrococcus</taxon>
    </lineage>
</organism>
<dbReference type="OrthoDB" id="9795199at2"/>
<dbReference type="Gene3D" id="3.40.630.30">
    <property type="match status" value="1"/>
</dbReference>
<dbReference type="Pfam" id="PF13302">
    <property type="entry name" value="Acetyltransf_3"/>
    <property type="match status" value="1"/>
</dbReference>
<gene>
    <name evidence="2" type="ORF">L332_08515</name>
</gene>
<feature type="domain" description="N-acetyltransferase" evidence="1">
    <location>
        <begin position="14"/>
        <end position="169"/>
    </location>
</feature>
<reference evidence="2 3" key="1">
    <citation type="journal article" date="2013" name="Genome Announc.">
        <title>First draft genome sequence from a member of the genus agrococcus, isolated from modern microbialites.</title>
        <authorList>
            <person name="White R.A.III."/>
            <person name="Grassa C.J."/>
            <person name="Suttle C.A."/>
        </authorList>
    </citation>
    <scope>NUCLEOTIDE SEQUENCE [LARGE SCALE GENOMIC DNA]</scope>
    <source>
        <strain evidence="2 3">RW1</strain>
    </source>
</reference>
<dbReference type="PANTHER" id="PTHR43610:SF1">
    <property type="entry name" value="N-ACETYLTRANSFERASE DOMAIN-CONTAINING PROTEIN"/>
    <property type="match status" value="1"/>
</dbReference>
<keyword evidence="3" id="KW-1185">Reference proteome</keyword>
<dbReference type="RefSeq" id="WP_021010380.1">
    <property type="nucleotide sequence ID" value="NZ_ASHR01000021.1"/>
</dbReference>
<dbReference type="AlphaFoldDB" id="U1LR09"/>
<proteinExistence type="predicted"/>
<dbReference type="GO" id="GO:0016747">
    <property type="term" value="F:acyltransferase activity, transferring groups other than amino-acyl groups"/>
    <property type="evidence" value="ECO:0007669"/>
    <property type="project" value="InterPro"/>
</dbReference>
<accession>U1LR09</accession>
<evidence type="ECO:0000313" key="2">
    <source>
        <dbReference type="EMBL" id="ERG64492.1"/>
    </source>
</evidence>